<dbReference type="AlphaFoldDB" id="A0AAQ4D9W9"/>
<sequence>MKSQAVAVAVLLAAVALCHAQVGPVVPRCGPGEVLKQCQSSTCAELSCAHPRPPTKCTYDCVTGCFCADGFFRNSARRCVPRALCS</sequence>
<keyword evidence="6" id="KW-1185">Reference proteome</keyword>
<dbReference type="PANTHER" id="PTHR23259:SF69">
    <property type="entry name" value="GEO11767P1-RELATED"/>
    <property type="match status" value="1"/>
</dbReference>
<feature type="chain" id="PRO_5042895363" description="TIL domain-containing protein" evidence="3">
    <location>
        <begin position="21"/>
        <end position="86"/>
    </location>
</feature>
<gene>
    <name evidence="5" type="ORF">V5799_003103</name>
</gene>
<keyword evidence="3" id="KW-0732">Signal</keyword>
<dbReference type="Pfam" id="PF01826">
    <property type="entry name" value="TIL"/>
    <property type="match status" value="1"/>
</dbReference>
<evidence type="ECO:0000313" key="5">
    <source>
        <dbReference type="EMBL" id="KAK8759259.1"/>
    </source>
</evidence>
<evidence type="ECO:0000259" key="4">
    <source>
        <dbReference type="Pfam" id="PF01826"/>
    </source>
</evidence>
<evidence type="ECO:0000256" key="1">
    <source>
        <dbReference type="ARBA" id="ARBA00022690"/>
    </source>
</evidence>
<keyword evidence="2" id="KW-1015">Disulfide bond</keyword>
<evidence type="ECO:0000256" key="3">
    <source>
        <dbReference type="SAM" id="SignalP"/>
    </source>
</evidence>
<accession>A0AAQ4D9W9</accession>
<protein>
    <recommendedName>
        <fullName evidence="4">TIL domain-containing protein</fullName>
    </recommendedName>
</protein>
<name>A0AAQ4D9W9_AMBAM</name>
<feature type="domain" description="TIL" evidence="4">
    <location>
        <begin position="29"/>
        <end position="85"/>
    </location>
</feature>
<reference evidence="5 6" key="1">
    <citation type="journal article" date="2023" name="Arcadia Sci">
        <title>De novo assembly of a long-read Amblyomma americanum tick genome.</title>
        <authorList>
            <person name="Chou S."/>
            <person name="Poskanzer K.E."/>
            <person name="Rollins M."/>
            <person name="Thuy-Boun P.S."/>
        </authorList>
    </citation>
    <scope>NUCLEOTIDE SEQUENCE [LARGE SCALE GENOMIC DNA]</scope>
    <source>
        <strain evidence="5">F_SG_1</strain>
        <tissue evidence="5">Salivary glands</tissue>
    </source>
</reference>
<dbReference type="Gene3D" id="2.10.25.10">
    <property type="entry name" value="Laminin"/>
    <property type="match status" value="1"/>
</dbReference>
<organism evidence="5 6">
    <name type="scientific">Amblyomma americanum</name>
    <name type="common">Lone star tick</name>
    <dbReference type="NCBI Taxonomy" id="6943"/>
    <lineage>
        <taxon>Eukaryota</taxon>
        <taxon>Metazoa</taxon>
        <taxon>Ecdysozoa</taxon>
        <taxon>Arthropoda</taxon>
        <taxon>Chelicerata</taxon>
        <taxon>Arachnida</taxon>
        <taxon>Acari</taxon>
        <taxon>Parasitiformes</taxon>
        <taxon>Ixodida</taxon>
        <taxon>Ixodoidea</taxon>
        <taxon>Ixodidae</taxon>
        <taxon>Amblyomminae</taxon>
        <taxon>Amblyomma</taxon>
    </lineage>
</organism>
<dbReference type="InterPro" id="IPR051368">
    <property type="entry name" value="SerProtInhib-TIL_Domain"/>
</dbReference>
<dbReference type="CDD" id="cd19941">
    <property type="entry name" value="TIL"/>
    <property type="match status" value="1"/>
</dbReference>
<dbReference type="PANTHER" id="PTHR23259">
    <property type="entry name" value="RIDDLE"/>
    <property type="match status" value="1"/>
</dbReference>
<dbReference type="SUPFAM" id="SSF57567">
    <property type="entry name" value="Serine protease inhibitors"/>
    <property type="match status" value="1"/>
</dbReference>
<dbReference type="EMBL" id="JARKHS020033257">
    <property type="protein sequence ID" value="KAK8759259.1"/>
    <property type="molecule type" value="Genomic_DNA"/>
</dbReference>
<proteinExistence type="predicted"/>
<dbReference type="InterPro" id="IPR036084">
    <property type="entry name" value="Ser_inhib-like_sf"/>
</dbReference>
<evidence type="ECO:0000256" key="2">
    <source>
        <dbReference type="ARBA" id="ARBA00023157"/>
    </source>
</evidence>
<dbReference type="GO" id="GO:0030414">
    <property type="term" value="F:peptidase inhibitor activity"/>
    <property type="evidence" value="ECO:0007669"/>
    <property type="project" value="UniProtKB-KW"/>
</dbReference>
<dbReference type="InterPro" id="IPR002919">
    <property type="entry name" value="TIL_dom"/>
</dbReference>
<keyword evidence="1" id="KW-0646">Protease inhibitor</keyword>
<feature type="signal peptide" evidence="3">
    <location>
        <begin position="1"/>
        <end position="20"/>
    </location>
</feature>
<comment type="caution">
    <text evidence="5">The sequence shown here is derived from an EMBL/GenBank/DDBJ whole genome shotgun (WGS) entry which is preliminary data.</text>
</comment>
<dbReference type="Proteomes" id="UP001321473">
    <property type="component" value="Unassembled WGS sequence"/>
</dbReference>
<evidence type="ECO:0000313" key="6">
    <source>
        <dbReference type="Proteomes" id="UP001321473"/>
    </source>
</evidence>